<gene>
    <name evidence="3" type="ORF">AXG93_4401s1010</name>
</gene>
<protein>
    <recommendedName>
        <fullName evidence="5">BURP domain-containing protein</fullName>
    </recommendedName>
</protein>
<comment type="caution">
    <text evidence="3">The sequence shown here is derived from an EMBL/GenBank/DDBJ whole genome shotgun (WGS) entry which is preliminary data.</text>
</comment>
<evidence type="ECO:0000256" key="2">
    <source>
        <dbReference type="SAM" id="SignalP"/>
    </source>
</evidence>
<evidence type="ECO:0000256" key="1">
    <source>
        <dbReference type="SAM" id="MobiDB-lite"/>
    </source>
</evidence>
<dbReference type="AlphaFoldDB" id="A0A176W4G3"/>
<feature type="signal peptide" evidence="2">
    <location>
        <begin position="1"/>
        <end position="27"/>
    </location>
</feature>
<dbReference type="Proteomes" id="UP000077202">
    <property type="component" value="Unassembled WGS sequence"/>
</dbReference>
<keyword evidence="2" id="KW-0732">Signal</keyword>
<feature type="compositionally biased region" description="Polar residues" evidence="1">
    <location>
        <begin position="55"/>
        <end position="64"/>
    </location>
</feature>
<reference evidence="3" key="1">
    <citation type="submission" date="2016-03" db="EMBL/GenBank/DDBJ databases">
        <title>Mechanisms controlling the formation of the plant cell surface in tip-growing cells are functionally conserved among land plants.</title>
        <authorList>
            <person name="Honkanen S."/>
            <person name="Jones V.A."/>
            <person name="Morieri G."/>
            <person name="Champion C."/>
            <person name="Hetherington A.J."/>
            <person name="Kelly S."/>
            <person name="Saint-Marcoux D."/>
            <person name="Proust H."/>
            <person name="Prescott H."/>
            <person name="Dolan L."/>
        </authorList>
    </citation>
    <scope>NUCLEOTIDE SEQUENCE [LARGE SCALE GENOMIC DNA]</scope>
    <source>
        <tissue evidence="3">Whole gametophyte</tissue>
    </source>
</reference>
<evidence type="ECO:0000313" key="3">
    <source>
        <dbReference type="EMBL" id="OAE27899.1"/>
    </source>
</evidence>
<feature type="chain" id="PRO_5008052248" description="BURP domain-containing protein" evidence="2">
    <location>
        <begin position="28"/>
        <end position="314"/>
    </location>
</feature>
<dbReference type="EMBL" id="LVLJ01001805">
    <property type="protein sequence ID" value="OAE27899.1"/>
    <property type="molecule type" value="Genomic_DNA"/>
</dbReference>
<name>A0A176W4G3_MARPO</name>
<organism evidence="3 4">
    <name type="scientific">Marchantia polymorpha subsp. ruderalis</name>
    <dbReference type="NCBI Taxonomy" id="1480154"/>
    <lineage>
        <taxon>Eukaryota</taxon>
        <taxon>Viridiplantae</taxon>
        <taxon>Streptophyta</taxon>
        <taxon>Embryophyta</taxon>
        <taxon>Marchantiophyta</taxon>
        <taxon>Marchantiopsida</taxon>
        <taxon>Marchantiidae</taxon>
        <taxon>Marchantiales</taxon>
        <taxon>Marchantiaceae</taxon>
        <taxon>Marchantia</taxon>
    </lineage>
</organism>
<sequence>MKTSPFLCVTLILLTALFRLPTSSAMAKNPDSDILSPPQPLSNLDSSEKHVHMESLTTSAPSSPSFVSGVHEDILPPVPAIEVELDPAGFKLPRKLMNAKRSSSFTLVFQKLPRSGPTDSPGLGMGYKARERSSTVQVCQQWRAPRGEQLTADECLDAAQGIQCLSMVSIAVQAKKLGISSLQLLMRLVLASDSNGSDEAAHTILKVEETDAEAENVIRAVDCAADHPGIKSKSVAFILFVGKKWPSDGLYAQVVLNWVSDPVDDGVSFRCFRASLFAVELVQVSKDTYDLKLVGNVAHVHASRSVVVLDLDRR</sequence>
<feature type="region of interest" description="Disordered" evidence="1">
    <location>
        <begin position="28"/>
        <end position="64"/>
    </location>
</feature>
<evidence type="ECO:0000313" key="4">
    <source>
        <dbReference type="Proteomes" id="UP000077202"/>
    </source>
</evidence>
<proteinExistence type="predicted"/>
<accession>A0A176W4G3</accession>
<evidence type="ECO:0008006" key="5">
    <source>
        <dbReference type="Google" id="ProtNLM"/>
    </source>
</evidence>
<keyword evidence="4" id="KW-1185">Reference proteome</keyword>